<dbReference type="GO" id="GO:0015074">
    <property type="term" value="P:DNA integration"/>
    <property type="evidence" value="ECO:0007669"/>
    <property type="project" value="UniProtKB-KW"/>
</dbReference>
<dbReference type="Gene3D" id="3.40.50.1390">
    <property type="entry name" value="Resolvase, N-terminal catalytic domain"/>
    <property type="match status" value="1"/>
</dbReference>
<dbReference type="GO" id="GO:0003677">
    <property type="term" value="F:DNA binding"/>
    <property type="evidence" value="ECO:0007669"/>
    <property type="project" value="UniProtKB-KW"/>
</dbReference>
<dbReference type="InterPro" id="IPR050639">
    <property type="entry name" value="SSR_resolvase"/>
</dbReference>
<gene>
    <name evidence="7" type="ORF">SAMN05443639_12313</name>
</gene>
<keyword evidence="3" id="KW-0233">DNA recombination</keyword>
<evidence type="ECO:0000259" key="6">
    <source>
        <dbReference type="PROSITE" id="PS51736"/>
    </source>
</evidence>
<evidence type="ECO:0000313" key="7">
    <source>
        <dbReference type="EMBL" id="SEU36923.1"/>
    </source>
</evidence>
<dbReference type="EMBL" id="FOIJ01000023">
    <property type="protein sequence ID" value="SEU36923.1"/>
    <property type="molecule type" value="Genomic_DNA"/>
</dbReference>
<evidence type="ECO:0000256" key="5">
    <source>
        <dbReference type="PROSITE-ProRule" id="PRU10137"/>
    </source>
</evidence>
<dbReference type="Pfam" id="PF00239">
    <property type="entry name" value="Resolvase"/>
    <property type="match status" value="1"/>
</dbReference>
<protein>
    <submittedName>
        <fullName evidence="7">Site-specific DNA recombinase</fullName>
    </submittedName>
</protein>
<dbReference type="GO" id="GO:0000150">
    <property type="term" value="F:DNA strand exchange activity"/>
    <property type="evidence" value="ECO:0007669"/>
    <property type="project" value="InterPro"/>
</dbReference>
<keyword evidence="8" id="KW-1185">Reference proteome</keyword>
<dbReference type="SMART" id="SM00857">
    <property type="entry name" value="Resolvase"/>
    <property type="match status" value="1"/>
</dbReference>
<organism evidence="7 8">
    <name type="scientific">Stigmatella erecta</name>
    <dbReference type="NCBI Taxonomy" id="83460"/>
    <lineage>
        <taxon>Bacteria</taxon>
        <taxon>Pseudomonadati</taxon>
        <taxon>Myxococcota</taxon>
        <taxon>Myxococcia</taxon>
        <taxon>Myxococcales</taxon>
        <taxon>Cystobacterineae</taxon>
        <taxon>Archangiaceae</taxon>
        <taxon>Stigmatella</taxon>
    </lineage>
</organism>
<dbReference type="PROSITE" id="PS00397">
    <property type="entry name" value="RECOMBINASES_1"/>
    <property type="match status" value="1"/>
</dbReference>
<dbReference type="Proteomes" id="UP000199181">
    <property type="component" value="Unassembled WGS sequence"/>
</dbReference>
<evidence type="ECO:0000313" key="8">
    <source>
        <dbReference type="Proteomes" id="UP000199181"/>
    </source>
</evidence>
<feature type="active site" description="O-(5'-phospho-DNA)-serine intermediate" evidence="4 5">
    <location>
        <position position="14"/>
    </location>
</feature>
<dbReference type="InterPro" id="IPR006119">
    <property type="entry name" value="Resolv_N"/>
</dbReference>
<dbReference type="PANTHER" id="PTHR30461:SF2">
    <property type="entry name" value="SERINE RECOMBINASE PINE-RELATED"/>
    <property type="match status" value="1"/>
</dbReference>
<evidence type="ECO:0000256" key="2">
    <source>
        <dbReference type="ARBA" id="ARBA00023125"/>
    </source>
</evidence>
<evidence type="ECO:0000256" key="1">
    <source>
        <dbReference type="ARBA" id="ARBA00022908"/>
    </source>
</evidence>
<dbReference type="PROSITE" id="PS51736">
    <property type="entry name" value="RECOMBINASES_3"/>
    <property type="match status" value="1"/>
</dbReference>
<keyword evidence="1" id="KW-0229">DNA integration</keyword>
<sequence length="248" mass="26437">MKHLIHAALYLRVSTDGQTVEAQRAPLAQLAAARGWTPVWYEEVASSVKHRPVLERMLDDAKRGRVSAIAVVALDRLGRSMLGILQTVDSLARANVTVVSLRETWLDLGGPVRQLLIAVMGWMAENERLLIVERTRAGLAHVRRHGSKSGKPIGRPPADLLKLGMGERAALEGKSIRAAAREAGVAESILRRHLLNLAARHVGQGLTVSAAAAKARVGEVALTRHLAALTASQNVEGGGARLSAASAP</sequence>
<reference evidence="8" key="1">
    <citation type="submission" date="2016-10" db="EMBL/GenBank/DDBJ databases">
        <authorList>
            <person name="Varghese N."/>
            <person name="Submissions S."/>
        </authorList>
    </citation>
    <scope>NUCLEOTIDE SEQUENCE [LARGE SCALE GENOMIC DNA]</scope>
    <source>
        <strain evidence="8">DSM 16858</strain>
    </source>
</reference>
<evidence type="ECO:0000256" key="3">
    <source>
        <dbReference type="ARBA" id="ARBA00023172"/>
    </source>
</evidence>
<dbReference type="RefSeq" id="WP_177233836.1">
    <property type="nucleotide sequence ID" value="NZ_FOIJ01000023.1"/>
</dbReference>
<dbReference type="InterPro" id="IPR006118">
    <property type="entry name" value="Recombinase_CS"/>
</dbReference>
<proteinExistence type="predicted"/>
<dbReference type="InterPro" id="IPR036162">
    <property type="entry name" value="Resolvase-like_N_sf"/>
</dbReference>
<evidence type="ECO:0000256" key="4">
    <source>
        <dbReference type="PIRSR" id="PIRSR606118-50"/>
    </source>
</evidence>
<accession>A0A1I0LAV2</accession>
<dbReference type="CDD" id="cd03768">
    <property type="entry name" value="SR_ResInv"/>
    <property type="match status" value="1"/>
</dbReference>
<dbReference type="SUPFAM" id="SSF53041">
    <property type="entry name" value="Resolvase-like"/>
    <property type="match status" value="1"/>
</dbReference>
<feature type="domain" description="Resolvase/invertase-type recombinase catalytic" evidence="6">
    <location>
        <begin position="6"/>
        <end position="146"/>
    </location>
</feature>
<dbReference type="PANTHER" id="PTHR30461">
    <property type="entry name" value="DNA-INVERTASE FROM LAMBDOID PROPHAGE"/>
    <property type="match status" value="1"/>
</dbReference>
<keyword evidence="2" id="KW-0238">DNA-binding</keyword>
<dbReference type="AlphaFoldDB" id="A0A1I0LAV2"/>
<name>A0A1I0LAV2_9BACT</name>